<evidence type="ECO:0000256" key="1">
    <source>
        <dbReference type="SAM" id="SignalP"/>
    </source>
</evidence>
<name>A0A9P7NDZ8_9HYPO</name>
<keyword evidence="3" id="KW-1185">Reference proteome</keyword>
<dbReference type="Proteomes" id="UP000748025">
    <property type="component" value="Unassembled WGS sequence"/>
</dbReference>
<dbReference type="EMBL" id="SRPW01000558">
    <property type="protein sequence ID" value="KAG6013692.1"/>
    <property type="molecule type" value="Genomic_DNA"/>
</dbReference>
<dbReference type="AlphaFoldDB" id="A0A9P7NDZ8"/>
<accession>A0A9P7NDZ8</accession>
<feature type="signal peptide" evidence="1">
    <location>
        <begin position="1"/>
        <end position="16"/>
    </location>
</feature>
<feature type="chain" id="PRO_5040241195" evidence="1">
    <location>
        <begin position="17"/>
        <end position="106"/>
    </location>
</feature>
<gene>
    <name evidence="2" type="ORF">E4U43_007155</name>
</gene>
<comment type="caution">
    <text evidence="2">The sequence shown here is derived from an EMBL/GenBank/DDBJ whole genome shotgun (WGS) entry which is preliminary data.</text>
</comment>
<protein>
    <submittedName>
        <fullName evidence="2">Uncharacterized protein</fullName>
    </submittedName>
</protein>
<evidence type="ECO:0000313" key="2">
    <source>
        <dbReference type="EMBL" id="KAG6013692.1"/>
    </source>
</evidence>
<organism evidence="2 3">
    <name type="scientific">Claviceps pusilla</name>
    <dbReference type="NCBI Taxonomy" id="123648"/>
    <lineage>
        <taxon>Eukaryota</taxon>
        <taxon>Fungi</taxon>
        <taxon>Dikarya</taxon>
        <taxon>Ascomycota</taxon>
        <taxon>Pezizomycotina</taxon>
        <taxon>Sordariomycetes</taxon>
        <taxon>Hypocreomycetidae</taxon>
        <taxon>Hypocreales</taxon>
        <taxon>Clavicipitaceae</taxon>
        <taxon>Claviceps</taxon>
    </lineage>
</organism>
<evidence type="ECO:0000313" key="3">
    <source>
        <dbReference type="Proteomes" id="UP000748025"/>
    </source>
</evidence>
<keyword evidence="1" id="KW-0732">Signal</keyword>
<proteinExistence type="predicted"/>
<sequence length="106" mass="11190">MNFFLIISLLSVKAYGLPSSESEVITDGEFTYTGGDVLLDNKMAPIHPLHATYEADAGAFGALARVSHAHLDGVIALAPTAATRAMARGTFASLDQAPTSAWDDEH</sequence>
<reference evidence="2" key="1">
    <citation type="journal article" date="2020" name="bioRxiv">
        <title>Whole genome comparisons of ergot fungi reveals the divergence and evolution of species within the genus Claviceps are the result of varying mechanisms driving genome evolution and host range expansion.</title>
        <authorList>
            <person name="Wyka S.A."/>
            <person name="Mondo S.J."/>
            <person name="Liu M."/>
            <person name="Dettman J."/>
            <person name="Nalam V."/>
            <person name="Broders K.D."/>
        </authorList>
    </citation>
    <scope>NUCLEOTIDE SEQUENCE</scope>
    <source>
        <strain evidence="2">CCC 602</strain>
    </source>
</reference>